<evidence type="ECO:0000313" key="4">
    <source>
        <dbReference type="EMBL" id="WIX82961.1"/>
    </source>
</evidence>
<protein>
    <submittedName>
        <fullName evidence="4">Septum formation family protein</fullName>
    </submittedName>
</protein>
<sequence length="238" mass="24652">MSESILPPKPTGPSYQDAPPPPPPPASGKTNGYAITSLVLAIVPLLKVVFGFAPAIPGISLLLSVIFAVVALRQIRRTGDGGRGLAIAGLGLCGAWLLALIITAGNSSSPSSEDAVIDEVSGGGNSVFSAEVGECFTGYDKLTSDVAKVSCDVPHADEIYAVVPLPDSEIYPGDAALSTTSRQYCTTAQSGFFVDTTMPADLVMGTYYPQAQSWLNQNHSVICTLESKSGVLKAPVVH</sequence>
<keyword evidence="5" id="KW-1185">Reference proteome</keyword>
<dbReference type="Proteomes" id="UP001236014">
    <property type="component" value="Chromosome"/>
</dbReference>
<feature type="region of interest" description="Disordered" evidence="1">
    <location>
        <begin position="1"/>
        <end position="28"/>
    </location>
</feature>
<gene>
    <name evidence="4" type="ORF">QRX50_20445</name>
</gene>
<keyword evidence="2" id="KW-1133">Transmembrane helix</keyword>
<feature type="transmembrane region" description="Helical" evidence="2">
    <location>
        <begin position="48"/>
        <end position="72"/>
    </location>
</feature>
<feature type="domain" description="Septum formation-related" evidence="3">
    <location>
        <begin position="129"/>
        <end position="223"/>
    </location>
</feature>
<name>A0A9Y2MY14_9PSEU</name>
<dbReference type="RefSeq" id="WP_285973524.1">
    <property type="nucleotide sequence ID" value="NZ_CP127294.1"/>
</dbReference>
<evidence type="ECO:0000259" key="3">
    <source>
        <dbReference type="Pfam" id="PF13845"/>
    </source>
</evidence>
<evidence type="ECO:0000256" key="1">
    <source>
        <dbReference type="SAM" id="MobiDB-lite"/>
    </source>
</evidence>
<feature type="transmembrane region" description="Helical" evidence="2">
    <location>
        <begin position="84"/>
        <end position="104"/>
    </location>
</feature>
<dbReference type="KEGG" id="acab:QRX50_20445"/>
<accession>A0A9Y2MY14</accession>
<dbReference type="InterPro" id="IPR026004">
    <property type="entry name" value="Septum_form"/>
</dbReference>
<organism evidence="4 5">
    <name type="scientific">Amycolatopsis carbonis</name>
    <dbReference type="NCBI Taxonomy" id="715471"/>
    <lineage>
        <taxon>Bacteria</taxon>
        <taxon>Bacillati</taxon>
        <taxon>Actinomycetota</taxon>
        <taxon>Actinomycetes</taxon>
        <taxon>Pseudonocardiales</taxon>
        <taxon>Pseudonocardiaceae</taxon>
        <taxon>Amycolatopsis</taxon>
    </lineage>
</organism>
<reference evidence="4 5" key="1">
    <citation type="submission" date="2023-06" db="EMBL/GenBank/DDBJ databases">
        <authorList>
            <person name="Oyuntsetseg B."/>
            <person name="Kim S.B."/>
        </authorList>
    </citation>
    <scope>NUCLEOTIDE SEQUENCE [LARGE SCALE GENOMIC DNA]</scope>
    <source>
        <strain evidence="4 5">2-15</strain>
    </source>
</reference>
<dbReference type="EMBL" id="CP127294">
    <property type="protein sequence ID" value="WIX82961.1"/>
    <property type="molecule type" value="Genomic_DNA"/>
</dbReference>
<proteinExistence type="predicted"/>
<keyword evidence="2" id="KW-0472">Membrane</keyword>
<evidence type="ECO:0000256" key="2">
    <source>
        <dbReference type="SAM" id="Phobius"/>
    </source>
</evidence>
<dbReference type="AlphaFoldDB" id="A0A9Y2MY14"/>
<dbReference type="Pfam" id="PF13845">
    <property type="entry name" value="Septum_form"/>
    <property type="match status" value="1"/>
</dbReference>
<keyword evidence="2" id="KW-0812">Transmembrane</keyword>
<evidence type="ECO:0000313" key="5">
    <source>
        <dbReference type="Proteomes" id="UP001236014"/>
    </source>
</evidence>